<keyword evidence="2" id="KW-0812">Transmembrane</keyword>
<evidence type="ECO:0000256" key="2">
    <source>
        <dbReference type="SAM" id="Phobius"/>
    </source>
</evidence>
<keyword evidence="2" id="KW-0472">Membrane</keyword>
<keyword evidence="4" id="KW-1185">Reference proteome</keyword>
<feature type="transmembrane region" description="Helical" evidence="2">
    <location>
        <begin position="119"/>
        <end position="139"/>
    </location>
</feature>
<evidence type="ECO:0000313" key="4">
    <source>
        <dbReference type="Proteomes" id="UP001501166"/>
    </source>
</evidence>
<keyword evidence="2" id="KW-1133">Transmembrane helix</keyword>
<dbReference type="RefSeq" id="WP_343755046.1">
    <property type="nucleotide sequence ID" value="NZ_BAAACW010000083.1"/>
</dbReference>
<feature type="transmembrane region" description="Helical" evidence="2">
    <location>
        <begin position="501"/>
        <end position="523"/>
    </location>
</feature>
<comment type="caution">
    <text evidence="3">The sequence shown here is derived from an EMBL/GenBank/DDBJ whole genome shotgun (WGS) entry which is preliminary data.</text>
</comment>
<feature type="transmembrane region" description="Helical" evidence="2">
    <location>
        <begin position="423"/>
        <end position="445"/>
    </location>
</feature>
<feature type="region of interest" description="Disordered" evidence="1">
    <location>
        <begin position="287"/>
        <end position="330"/>
    </location>
</feature>
<dbReference type="Proteomes" id="UP001501166">
    <property type="component" value="Unassembled WGS sequence"/>
</dbReference>
<sequence>MLSKPILKQSIQANWKLWLIITIVASTILSGFIISYDAAGYASIAAAAEGTAFSNILSTLTSLLGSLENFYKLIAVILGIVYVVFTANNLVVNEVDSGSLAYTLSTPIKRSSVILTKSLYLILSVTLMYLIISLAGLGASQLQYNNVTGYPITDDVKAAAETLNQEERYLSERLYLIQEDEYAMREAAVARDMDTEAYAIYLEDLIRNRSYKEAAEIITDERWDIYEDDDDMEDSDIEITTEELLEQPEMLLTSNDALAAGARIYGISINDYRKLVMSEIDALEVAEVENTEPVEEETPEIEPVETEENQEETDETNENEESEEVEEPVVVQDTVASTPQREVSEDNAELLLQTVIDSSATALDINSEQVRDNLTFIKDPTALALSTQTTGLNTDQIIMMANHAMVSSARSVDRALEFDVETYFWLSLGLLLLILAMSSISFFASTLFNRTGLALAVGGGIPFAFFLITMIQQLMDSANGLEYMTITTLFDTDAILSSGEFGWGLVALGAIAFVLYTASNILFTKKDLPL</sequence>
<name>A0ABN0XET2_9LACT</name>
<feature type="transmembrane region" description="Helical" evidence="2">
    <location>
        <begin position="71"/>
        <end position="92"/>
    </location>
</feature>
<feature type="transmembrane region" description="Helical" evidence="2">
    <location>
        <begin position="452"/>
        <end position="475"/>
    </location>
</feature>
<proteinExistence type="predicted"/>
<gene>
    <name evidence="3" type="ORF">GCM10008932_13770</name>
</gene>
<organism evidence="3 4">
    <name type="scientific">Alkalibacterium iburiense</name>
    <dbReference type="NCBI Taxonomy" id="290589"/>
    <lineage>
        <taxon>Bacteria</taxon>
        <taxon>Bacillati</taxon>
        <taxon>Bacillota</taxon>
        <taxon>Bacilli</taxon>
        <taxon>Lactobacillales</taxon>
        <taxon>Carnobacteriaceae</taxon>
        <taxon>Alkalibacterium</taxon>
    </lineage>
</organism>
<evidence type="ECO:0000256" key="1">
    <source>
        <dbReference type="SAM" id="MobiDB-lite"/>
    </source>
</evidence>
<dbReference type="Pfam" id="PF12679">
    <property type="entry name" value="ABC2_membrane_2"/>
    <property type="match status" value="1"/>
</dbReference>
<protein>
    <recommendedName>
        <fullName evidence="5">ABC-2 type transport system permease protein</fullName>
    </recommendedName>
</protein>
<evidence type="ECO:0008006" key="5">
    <source>
        <dbReference type="Google" id="ProtNLM"/>
    </source>
</evidence>
<feature type="compositionally biased region" description="Acidic residues" evidence="1">
    <location>
        <begin position="287"/>
        <end position="327"/>
    </location>
</feature>
<dbReference type="PANTHER" id="PTHR37305:SF2">
    <property type="entry name" value="BACITRACIN TRANSPORT PERMEASE PROTEIN BCRB"/>
    <property type="match status" value="1"/>
</dbReference>
<accession>A0ABN0XET2</accession>
<evidence type="ECO:0000313" key="3">
    <source>
        <dbReference type="EMBL" id="GAA0362400.1"/>
    </source>
</evidence>
<reference evidence="3 4" key="1">
    <citation type="journal article" date="2019" name="Int. J. Syst. Evol. Microbiol.">
        <title>The Global Catalogue of Microorganisms (GCM) 10K type strain sequencing project: providing services to taxonomists for standard genome sequencing and annotation.</title>
        <authorList>
            <consortium name="The Broad Institute Genomics Platform"/>
            <consortium name="The Broad Institute Genome Sequencing Center for Infectious Disease"/>
            <person name="Wu L."/>
            <person name="Ma J."/>
        </authorList>
    </citation>
    <scope>NUCLEOTIDE SEQUENCE [LARGE SCALE GENOMIC DNA]</scope>
    <source>
        <strain evidence="3 4">JCM 12662</strain>
    </source>
</reference>
<dbReference type="EMBL" id="BAAACW010000083">
    <property type="protein sequence ID" value="GAA0362400.1"/>
    <property type="molecule type" value="Genomic_DNA"/>
</dbReference>
<dbReference type="PANTHER" id="PTHR37305">
    <property type="entry name" value="INTEGRAL MEMBRANE PROTEIN-RELATED"/>
    <property type="match status" value="1"/>
</dbReference>